<name>A0AAU8DT89_9ACTN</name>
<accession>A0AAU8DT89</accession>
<dbReference type="Gene3D" id="3.40.50.1000">
    <property type="entry name" value="HAD superfamily/HAD-like"/>
    <property type="match status" value="1"/>
</dbReference>
<dbReference type="InterPro" id="IPR023198">
    <property type="entry name" value="PGP-like_dom2"/>
</dbReference>
<dbReference type="PANTHER" id="PTHR43316">
    <property type="entry name" value="HYDROLASE, HALOACID DELAHOGENASE-RELATED"/>
    <property type="match status" value="1"/>
</dbReference>
<dbReference type="InterPro" id="IPR023214">
    <property type="entry name" value="HAD_sf"/>
</dbReference>
<evidence type="ECO:0000313" key="2">
    <source>
        <dbReference type="EMBL" id="XCG64505.1"/>
    </source>
</evidence>
<dbReference type="Gene3D" id="1.10.150.240">
    <property type="entry name" value="Putative phosphatase, domain 2"/>
    <property type="match status" value="1"/>
</dbReference>
<protein>
    <submittedName>
        <fullName evidence="2">HAD family hydrolase</fullName>
    </submittedName>
</protein>
<dbReference type="Pfam" id="PF00702">
    <property type="entry name" value="Hydrolase"/>
    <property type="match status" value="1"/>
</dbReference>
<dbReference type="InterPro" id="IPR051540">
    <property type="entry name" value="S-2-haloacid_dehalogenase"/>
</dbReference>
<dbReference type="SUPFAM" id="SSF56784">
    <property type="entry name" value="HAD-like"/>
    <property type="match status" value="1"/>
</dbReference>
<keyword evidence="1 2" id="KW-0378">Hydrolase</keyword>
<gene>
    <name evidence="2" type="ORF">ABLG96_03960</name>
</gene>
<dbReference type="AlphaFoldDB" id="A0AAU8DT89"/>
<dbReference type="RefSeq" id="WP_353650118.1">
    <property type="nucleotide sequence ID" value="NZ_CP159218.1"/>
</dbReference>
<proteinExistence type="predicted"/>
<dbReference type="InterPro" id="IPR036412">
    <property type="entry name" value="HAD-like_sf"/>
</dbReference>
<organism evidence="2">
    <name type="scientific">Nakamurella sp. A5-74</name>
    <dbReference type="NCBI Taxonomy" id="3158264"/>
    <lineage>
        <taxon>Bacteria</taxon>
        <taxon>Bacillati</taxon>
        <taxon>Actinomycetota</taxon>
        <taxon>Actinomycetes</taxon>
        <taxon>Nakamurellales</taxon>
        <taxon>Nakamurellaceae</taxon>
        <taxon>Nakamurella</taxon>
    </lineage>
</organism>
<reference evidence="2" key="1">
    <citation type="submission" date="2024-05" db="EMBL/GenBank/DDBJ databases">
        <authorList>
            <person name="Cai S.Y."/>
            <person name="Jin L.M."/>
            <person name="Li H.R."/>
        </authorList>
    </citation>
    <scope>NUCLEOTIDE SEQUENCE</scope>
    <source>
        <strain evidence="2">A5-74</strain>
    </source>
</reference>
<sequence length="257" mass="28634">MTLTQVTLDGSATQVVERPDGAGHYARAVLTPQTLLIDADDTLWANNIYFEQVTADYLRWLAHPTLQHADIRQILDDIERANIHTAGFGSLAFLQNLRECFQLLMQRPVVDREAAEIDAMATALLEHRIDLYDGVADTLVELGLRHDLKLVTKGHVPEQQRKIDASELAPYFSSTHIVPTKQAHTYRDLVTELALDVSATWMIGNSPASDINPAREAGLRAVYIPNPDTWVLEHAAVDPDDTGILTLQRFSDLSTVF</sequence>
<evidence type="ECO:0000256" key="1">
    <source>
        <dbReference type="ARBA" id="ARBA00022801"/>
    </source>
</evidence>
<dbReference type="GO" id="GO:0016787">
    <property type="term" value="F:hydrolase activity"/>
    <property type="evidence" value="ECO:0007669"/>
    <property type="project" value="UniProtKB-KW"/>
</dbReference>
<dbReference type="EMBL" id="CP159218">
    <property type="protein sequence ID" value="XCG64505.1"/>
    <property type="molecule type" value="Genomic_DNA"/>
</dbReference>
<dbReference type="PANTHER" id="PTHR43316:SF8">
    <property type="entry name" value="HAD FAMILY HYDROLASE"/>
    <property type="match status" value="1"/>
</dbReference>